<dbReference type="RefSeq" id="WP_301142486.1">
    <property type="nucleotide sequence ID" value="NZ_JAUHQA010000001.1"/>
</dbReference>
<evidence type="ECO:0000256" key="1">
    <source>
        <dbReference type="SAM" id="Phobius"/>
    </source>
</evidence>
<evidence type="ECO:0000313" key="2">
    <source>
        <dbReference type="EMBL" id="MDN4480997.1"/>
    </source>
</evidence>
<comment type="caution">
    <text evidence="2">The sequence shown here is derived from an EMBL/GenBank/DDBJ whole genome shotgun (WGS) entry which is preliminary data.</text>
</comment>
<keyword evidence="1" id="KW-1133">Transmembrane helix</keyword>
<protein>
    <submittedName>
        <fullName evidence="2">Uncharacterized protein</fullName>
    </submittedName>
</protein>
<keyword evidence="1" id="KW-0472">Membrane</keyword>
<keyword evidence="1" id="KW-0812">Transmembrane</keyword>
<gene>
    <name evidence="2" type="ORF">QQX02_08700</name>
</gene>
<dbReference type="Proteomes" id="UP001172708">
    <property type="component" value="Unassembled WGS sequence"/>
</dbReference>
<accession>A0ABT8GHV0</accession>
<dbReference type="EMBL" id="JAUHQA010000001">
    <property type="protein sequence ID" value="MDN4480997.1"/>
    <property type="molecule type" value="Genomic_DNA"/>
</dbReference>
<name>A0ABT8GHV0_9MICO</name>
<feature type="transmembrane region" description="Helical" evidence="1">
    <location>
        <begin position="14"/>
        <end position="33"/>
    </location>
</feature>
<proteinExistence type="predicted"/>
<organism evidence="2 3">
    <name type="scientific">Demequina muriae</name>
    <dbReference type="NCBI Taxonomy" id="3051664"/>
    <lineage>
        <taxon>Bacteria</taxon>
        <taxon>Bacillati</taxon>
        <taxon>Actinomycetota</taxon>
        <taxon>Actinomycetes</taxon>
        <taxon>Micrococcales</taxon>
        <taxon>Demequinaceae</taxon>
        <taxon>Demequina</taxon>
    </lineage>
</organism>
<feature type="transmembrane region" description="Helical" evidence="1">
    <location>
        <begin position="84"/>
        <end position="117"/>
    </location>
</feature>
<feature type="transmembrane region" description="Helical" evidence="1">
    <location>
        <begin position="45"/>
        <end position="64"/>
    </location>
</feature>
<evidence type="ECO:0000313" key="3">
    <source>
        <dbReference type="Proteomes" id="UP001172708"/>
    </source>
</evidence>
<keyword evidence="3" id="KW-1185">Reference proteome</keyword>
<reference evidence="2" key="1">
    <citation type="submission" date="2023-06" db="EMBL/GenBank/DDBJ databases">
        <title>Egi l300058.</title>
        <authorList>
            <person name="Gao L."/>
            <person name="Fang B.-Z."/>
            <person name="Li W.-J."/>
        </authorList>
    </citation>
    <scope>NUCLEOTIDE SEQUENCE</scope>
    <source>
        <strain evidence="2">EGI L300058</strain>
    </source>
</reference>
<sequence>MSTTIGTTLPLRRLAAVLVAAEGVTLVAVAAWIGARAVAGEDATAMAAAIAALALGAGIALVWASRSLWRGAAWPRGLAITWQVLQAAAGVTVLEWSVAVGAVVIATAILAAAALLADARREIRATPDDAPTSPEPPAA</sequence>